<dbReference type="GO" id="GO:0016829">
    <property type="term" value="F:lyase activity"/>
    <property type="evidence" value="ECO:0007669"/>
    <property type="project" value="UniProtKB-KW"/>
</dbReference>
<dbReference type="Pfam" id="PF13353">
    <property type="entry name" value="Fer4_12"/>
    <property type="match status" value="1"/>
</dbReference>
<dbReference type="SFLD" id="SFLDG01118">
    <property type="entry name" value="activating_enzymes__group_2"/>
    <property type="match status" value="1"/>
</dbReference>
<dbReference type="InterPro" id="IPR007197">
    <property type="entry name" value="rSAM"/>
</dbReference>
<evidence type="ECO:0000256" key="3">
    <source>
        <dbReference type="ARBA" id="ARBA00022485"/>
    </source>
</evidence>
<dbReference type="NCBIfam" id="TIGR02494">
    <property type="entry name" value="PFLE_PFLC"/>
    <property type="match status" value="1"/>
</dbReference>
<evidence type="ECO:0000259" key="10">
    <source>
        <dbReference type="PROSITE" id="PS51918"/>
    </source>
</evidence>
<keyword evidence="7" id="KW-0408">Iron</keyword>
<dbReference type="PROSITE" id="PS51379">
    <property type="entry name" value="4FE4S_FER_2"/>
    <property type="match status" value="2"/>
</dbReference>
<evidence type="ECO:0000259" key="9">
    <source>
        <dbReference type="PROSITE" id="PS51379"/>
    </source>
</evidence>
<dbReference type="OrthoDB" id="5583at2157"/>
<evidence type="ECO:0000256" key="6">
    <source>
        <dbReference type="ARBA" id="ARBA00023002"/>
    </source>
</evidence>
<dbReference type="InterPro" id="IPR058240">
    <property type="entry name" value="rSAM_sf"/>
</dbReference>
<feature type="domain" description="Radical SAM core" evidence="10">
    <location>
        <begin position="24"/>
        <end position="311"/>
    </location>
</feature>
<dbReference type="Pfam" id="PF04055">
    <property type="entry name" value="Radical_SAM"/>
    <property type="match status" value="1"/>
</dbReference>
<dbReference type="GO" id="GO:0046872">
    <property type="term" value="F:metal ion binding"/>
    <property type="evidence" value="ECO:0007669"/>
    <property type="project" value="UniProtKB-KW"/>
</dbReference>
<keyword evidence="4" id="KW-0949">S-adenosyl-L-methionine</keyword>
<dbReference type="PROSITE" id="PS01087">
    <property type="entry name" value="RADICAL_ACTIVATING"/>
    <property type="match status" value="1"/>
</dbReference>
<dbReference type="SFLD" id="SFLDG01066">
    <property type="entry name" value="organic_radical-activating_enz"/>
    <property type="match status" value="1"/>
</dbReference>
<evidence type="ECO:0000256" key="2">
    <source>
        <dbReference type="ARBA" id="ARBA00009777"/>
    </source>
</evidence>
<feature type="domain" description="4Fe-4S ferredoxin-type" evidence="9">
    <location>
        <begin position="86"/>
        <end position="116"/>
    </location>
</feature>
<keyword evidence="12" id="KW-1185">Reference proteome</keyword>
<evidence type="ECO:0000256" key="8">
    <source>
        <dbReference type="ARBA" id="ARBA00023014"/>
    </source>
</evidence>
<reference evidence="12" key="1">
    <citation type="submission" date="2016-10" db="EMBL/GenBank/DDBJ databases">
        <authorList>
            <person name="Varghese N."/>
            <person name="Submissions S."/>
        </authorList>
    </citation>
    <scope>NUCLEOTIDE SEQUENCE [LARGE SCALE GENOMIC DNA]</scope>
    <source>
        <strain evidence="12">SLH 33</strain>
    </source>
</reference>
<evidence type="ECO:0000256" key="7">
    <source>
        <dbReference type="ARBA" id="ARBA00023004"/>
    </source>
</evidence>
<dbReference type="GO" id="GO:0051539">
    <property type="term" value="F:4 iron, 4 sulfur cluster binding"/>
    <property type="evidence" value="ECO:0007669"/>
    <property type="project" value="UniProtKB-KW"/>
</dbReference>
<evidence type="ECO:0000313" key="12">
    <source>
        <dbReference type="Proteomes" id="UP000243338"/>
    </source>
</evidence>
<dbReference type="PROSITE" id="PS51918">
    <property type="entry name" value="RADICAL_SAM"/>
    <property type="match status" value="1"/>
</dbReference>
<dbReference type="STRING" id="1353158.SAMN04488587_1487"/>
<keyword evidence="3" id="KW-0004">4Fe-4S</keyword>
<dbReference type="HAMAP" id="MF_02059">
    <property type="entry name" value="Activ_enz_CutD"/>
    <property type="match status" value="1"/>
</dbReference>
<dbReference type="SFLD" id="SFLDS00029">
    <property type="entry name" value="Radical_SAM"/>
    <property type="match status" value="1"/>
</dbReference>
<dbReference type="InterPro" id="IPR001989">
    <property type="entry name" value="Radical_activat_CS"/>
</dbReference>
<protein>
    <submittedName>
        <fullName evidence="11">Pyruvate formate lyase activating enzyme</fullName>
    </submittedName>
</protein>
<accession>A0A1I0A8H6</accession>
<dbReference type="InterPro" id="IPR034457">
    <property type="entry name" value="Organic_radical-activating"/>
</dbReference>
<comment type="cofactor">
    <cofactor evidence="1">
        <name>[4Fe-4S] cluster</name>
        <dbReference type="ChEBI" id="CHEBI:49883"/>
    </cofactor>
</comment>
<organism evidence="11 12">
    <name type="scientific">Methanococcoides vulcani</name>
    <dbReference type="NCBI Taxonomy" id="1353158"/>
    <lineage>
        <taxon>Archaea</taxon>
        <taxon>Methanobacteriati</taxon>
        <taxon>Methanobacteriota</taxon>
        <taxon>Stenosarchaea group</taxon>
        <taxon>Methanomicrobia</taxon>
        <taxon>Methanosarcinales</taxon>
        <taxon>Methanosarcinaceae</taxon>
        <taxon>Methanococcoides</taxon>
    </lineage>
</organism>
<keyword evidence="6" id="KW-0560">Oxidoreductase</keyword>
<keyword evidence="5" id="KW-0479">Metal-binding</keyword>
<dbReference type="PANTHER" id="PTHR30352:SF4">
    <property type="entry name" value="PYRUVATE FORMATE-LYASE 2-ACTIVATING ENZYME"/>
    <property type="match status" value="1"/>
</dbReference>
<dbReference type="InterPro" id="IPR030905">
    <property type="entry name" value="CutC_activ_rSAM"/>
</dbReference>
<name>A0A1I0A8H6_9EURY</name>
<dbReference type="SUPFAM" id="SSF102114">
    <property type="entry name" value="Radical SAM enzymes"/>
    <property type="match status" value="1"/>
</dbReference>
<dbReference type="GO" id="GO:0016491">
    <property type="term" value="F:oxidoreductase activity"/>
    <property type="evidence" value="ECO:0007669"/>
    <property type="project" value="UniProtKB-KW"/>
</dbReference>
<dbReference type="Gene3D" id="3.30.70.20">
    <property type="match status" value="1"/>
</dbReference>
<dbReference type="EMBL" id="FOHQ01000004">
    <property type="protein sequence ID" value="SES90472.1"/>
    <property type="molecule type" value="Genomic_DNA"/>
</dbReference>
<feature type="domain" description="4Fe-4S ferredoxin-type" evidence="9">
    <location>
        <begin position="55"/>
        <end position="84"/>
    </location>
</feature>
<gene>
    <name evidence="11" type="ORF">SAMN04488587_1487</name>
</gene>
<dbReference type="NCBIfam" id="TIGR04395">
    <property type="entry name" value="cutC_activ_rSAM"/>
    <property type="match status" value="1"/>
</dbReference>
<dbReference type="PROSITE" id="PS00198">
    <property type="entry name" value="4FE4S_FER_1"/>
    <property type="match status" value="2"/>
</dbReference>
<dbReference type="PIRSF" id="PIRSF000371">
    <property type="entry name" value="PFL_act_enz"/>
    <property type="match status" value="1"/>
</dbReference>
<evidence type="ECO:0000256" key="4">
    <source>
        <dbReference type="ARBA" id="ARBA00022691"/>
    </source>
</evidence>
<sequence>MSNKDAGAIEQKASIFNVQRFNIYDGPGVRTIIFFKGCPLRCEWCSNPEGLKPGYDVMVKSNVCTDCGACVEVCPVDMHMILESNNKHKVRRDIQCIGCHKCEGVCPASALFIAGEEKSISELLEIVEKDRAFYDTSGGGITIGGGEPLLQPEAAANLLMKCKQEGINTAIETSGYAKQEDLFKVAEFVDLFLFDIKHISPEKHLEFMGVRNELILSNLQELIRRGYNVLTRMPLLKGVNSSKEDIEKVIDFLKPFRECENFKGIDLLPYHKMGVHKYQQLDKEYLCKEDASLNVEEMKEIESWFKAHDFNVRIVNH</sequence>
<dbReference type="RefSeq" id="WP_091689984.1">
    <property type="nucleotide sequence ID" value="NZ_CAAGSJ010000002.1"/>
</dbReference>
<dbReference type="InterPro" id="IPR017896">
    <property type="entry name" value="4Fe4S_Fe-S-bd"/>
</dbReference>
<dbReference type="SUPFAM" id="SSF54862">
    <property type="entry name" value="4Fe-4S ferredoxins"/>
    <property type="match status" value="1"/>
</dbReference>
<evidence type="ECO:0000256" key="5">
    <source>
        <dbReference type="ARBA" id="ARBA00022723"/>
    </source>
</evidence>
<dbReference type="AlphaFoldDB" id="A0A1I0A8H6"/>
<dbReference type="InterPro" id="IPR013785">
    <property type="entry name" value="Aldolase_TIM"/>
</dbReference>
<dbReference type="Proteomes" id="UP000243338">
    <property type="component" value="Unassembled WGS sequence"/>
</dbReference>
<comment type="similarity">
    <text evidence="2">Belongs to the organic radical-activating enzymes family.</text>
</comment>
<evidence type="ECO:0000256" key="1">
    <source>
        <dbReference type="ARBA" id="ARBA00001966"/>
    </source>
</evidence>
<dbReference type="InterPro" id="IPR012839">
    <property type="entry name" value="Organic_radical_activase"/>
</dbReference>
<dbReference type="Gene3D" id="3.20.20.70">
    <property type="entry name" value="Aldolase class I"/>
    <property type="match status" value="1"/>
</dbReference>
<evidence type="ECO:0000313" key="11">
    <source>
        <dbReference type="EMBL" id="SES90472.1"/>
    </source>
</evidence>
<dbReference type="InterPro" id="IPR040074">
    <property type="entry name" value="BssD/PflA/YjjW"/>
</dbReference>
<dbReference type="InterPro" id="IPR017900">
    <property type="entry name" value="4Fe4S_Fe_S_CS"/>
</dbReference>
<proteinExistence type="inferred from homology"/>
<keyword evidence="8" id="KW-0411">Iron-sulfur</keyword>
<keyword evidence="11" id="KW-0456">Lyase</keyword>
<keyword evidence="11" id="KW-0670">Pyruvate</keyword>
<dbReference type="PANTHER" id="PTHR30352">
    <property type="entry name" value="PYRUVATE FORMATE-LYASE-ACTIVATING ENZYME"/>
    <property type="match status" value="1"/>
</dbReference>